<proteinExistence type="predicted"/>
<feature type="region of interest" description="Disordered" evidence="1">
    <location>
        <begin position="23"/>
        <end position="50"/>
    </location>
</feature>
<accession>A0A6N3Z5Q6</accession>
<evidence type="ECO:0000313" key="3">
    <source>
        <dbReference type="Proteomes" id="UP000435323"/>
    </source>
</evidence>
<dbReference type="Proteomes" id="UP000435323">
    <property type="component" value="Unassembled WGS sequence"/>
</dbReference>
<dbReference type="AlphaFoldDB" id="A0A6N3Z5Q6"/>
<dbReference type="RefSeq" id="WP_065596225.1">
    <property type="nucleotide sequence ID" value="NZ_CVOI01000001.1"/>
</dbReference>
<organism evidence="2 3">
    <name type="scientific">Aliivibrio fischeri</name>
    <name type="common">Vibrio fischeri</name>
    <dbReference type="NCBI Taxonomy" id="668"/>
    <lineage>
        <taxon>Bacteria</taxon>
        <taxon>Pseudomonadati</taxon>
        <taxon>Pseudomonadota</taxon>
        <taxon>Gammaproteobacteria</taxon>
        <taxon>Vibrionales</taxon>
        <taxon>Vibrionaceae</taxon>
        <taxon>Aliivibrio</taxon>
    </lineage>
</organism>
<comment type="caution">
    <text evidence="2">The sequence shown here is derived from an EMBL/GenBank/DDBJ whole genome shotgun (WGS) entry which is preliminary data.</text>
</comment>
<evidence type="ECO:0000256" key="1">
    <source>
        <dbReference type="SAM" id="MobiDB-lite"/>
    </source>
</evidence>
<dbReference type="EMBL" id="WOBO01000005">
    <property type="protein sequence ID" value="MUK45125.1"/>
    <property type="molecule type" value="Genomic_DNA"/>
</dbReference>
<feature type="compositionally biased region" description="Basic and acidic residues" evidence="1">
    <location>
        <begin position="28"/>
        <end position="50"/>
    </location>
</feature>
<gene>
    <name evidence="2" type="ORF">GNP77_06985</name>
</gene>
<evidence type="ECO:0000313" key="2">
    <source>
        <dbReference type="EMBL" id="MUK45125.1"/>
    </source>
</evidence>
<protein>
    <submittedName>
        <fullName evidence="2">Uncharacterized protein</fullName>
    </submittedName>
</protein>
<reference evidence="2 3" key="1">
    <citation type="submission" date="2019-11" db="EMBL/GenBank/DDBJ databases">
        <title>Using colonization assays and comparative genomics to discover symbiosis behaviors and factors in Vibrio fischeri.</title>
        <authorList>
            <person name="Bongrand C."/>
            <person name="Moriano-Gutierrez S."/>
            <person name="Arevalo P."/>
            <person name="Mcfall-Ngai M."/>
            <person name="Visick K."/>
            <person name="Polz M.F."/>
            <person name="Ruby E.G."/>
        </authorList>
    </citation>
    <scope>NUCLEOTIDE SEQUENCE [LARGE SCALE GENOMIC DNA]</scope>
    <source>
        <strain evidence="3">emors.3.2</strain>
    </source>
</reference>
<sequence length="151" mass="17698">MAIPWLIGAAVVGLVGSAIKSSIEEDEAKERQERWEREERSRLRQEEQERIDNARKDEALRVQRQIEKEKKALIHQESMRLMEKYEISDLSSTEFKSYISNIIVNGVSDSTSEIEKILSSSKKMIEVKEEESQLEKQLKELKEIQRYLESI</sequence>
<name>A0A6N3Z5Q6_ALIFS</name>